<comment type="catalytic activity">
    <reaction evidence="1">
        <text>ATP + protein L-histidine = ADP + protein N-phospho-L-histidine.</text>
        <dbReference type="EC" id="2.7.13.3"/>
    </reaction>
</comment>
<evidence type="ECO:0000256" key="3">
    <source>
        <dbReference type="ARBA" id="ARBA00022679"/>
    </source>
</evidence>
<accession>A0A7R7I0F5</accession>
<name>A0A7R7I0F5_9ACTN</name>
<dbReference type="SMART" id="SM00387">
    <property type="entry name" value="HATPase_c"/>
    <property type="match status" value="1"/>
</dbReference>
<dbReference type="KEGG" id="atl:Athai_60290"/>
<evidence type="ECO:0000313" key="8">
    <source>
        <dbReference type="Proteomes" id="UP000611640"/>
    </source>
</evidence>
<evidence type="ECO:0000256" key="5">
    <source>
        <dbReference type="ARBA" id="ARBA00023012"/>
    </source>
</evidence>
<keyword evidence="3" id="KW-0808">Transferase</keyword>
<dbReference type="EC" id="2.7.13.3" evidence="2"/>
<keyword evidence="8" id="KW-1185">Reference proteome</keyword>
<dbReference type="GO" id="GO:0004673">
    <property type="term" value="F:protein histidine kinase activity"/>
    <property type="evidence" value="ECO:0007669"/>
    <property type="project" value="UniProtKB-EC"/>
</dbReference>
<dbReference type="PANTHER" id="PTHR24421:SF10">
    <property type="entry name" value="NITRATE_NITRITE SENSOR PROTEIN NARQ"/>
    <property type="match status" value="1"/>
</dbReference>
<sequence>MAAALSALIADSPVPVDLRVPDDTSVPAAVEAAAYFVVSEALTNAAKHAGAQRCEVTLAGTADGGLTVRVRDDGRGGADPDGAGLDGLRRRVEALDGILSVQSPAGGPTVLSAEFPCAS</sequence>
<reference evidence="7 8" key="1">
    <citation type="submission" date="2020-08" db="EMBL/GenBank/DDBJ databases">
        <title>Whole genome shotgun sequence of Actinocatenispora thailandica NBRC 105041.</title>
        <authorList>
            <person name="Komaki H."/>
            <person name="Tamura T."/>
        </authorList>
    </citation>
    <scope>NUCLEOTIDE SEQUENCE [LARGE SCALE GENOMIC DNA]</scope>
    <source>
        <strain evidence="7 8">NBRC 105041</strain>
    </source>
</reference>
<dbReference type="Proteomes" id="UP000611640">
    <property type="component" value="Chromosome"/>
</dbReference>
<dbReference type="AlphaFoldDB" id="A0A7R7I0F5"/>
<dbReference type="CDD" id="cd16917">
    <property type="entry name" value="HATPase_UhpB-NarQ-NarX-like"/>
    <property type="match status" value="1"/>
</dbReference>
<dbReference type="Pfam" id="PF02518">
    <property type="entry name" value="HATPase_c"/>
    <property type="match status" value="1"/>
</dbReference>
<dbReference type="RefSeq" id="WP_239157251.1">
    <property type="nucleotide sequence ID" value="NZ_AP023355.1"/>
</dbReference>
<dbReference type="PANTHER" id="PTHR24421">
    <property type="entry name" value="NITRATE/NITRITE SENSOR PROTEIN NARX-RELATED"/>
    <property type="match status" value="1"/>
</dbReference>
<gene>
    <name evidence="7" type="ORF">Athai_60290</name>
</gene>
<evidence type="ECO:0000256" key="4">
    <source>
        <dbReference type="ARBA" id="ARBA00022777"/>
    </source>
</evidence>
<keyword evidence="4" id="KW-0418">Kinase</keyword>
<evidence type="ECO:0000256" key="1">
    <source>
        <dbReference type="ARBA" id="ARBA00000085"/>
    </source>
</evidence>
<evidence type="ECO:0000259" key="6">
    <source>
        <dbReference type="SMART" id="SM00387"/>
    </source>
</evidence>
<dbReference type="InterPro" id="IPR050482">
    <property type="entry name" value="Sensor_HK_TwoCompSys"/>
</dbReference>
<dbReference type="EMBL" id="AP023355">
    <property type="protein sequence ID" value="BCJ38526.1"/>
    <property type="molecule type" value="Genomic_DNA"/>
</dbReference>
<dbReference type="InterPro" id="IPR036890">
    <property type="entry name" value="HATPase_C_sf"/>
</dbReference>
<proteinExistence type="predicted"/>
<evidence type="ECO:0000313" key="7">
    <source>
        <dbReference type="EMBL" id="BCJ38526.1"/>
    </source>
</evidence>
<organism evidence="7 8">
    <name type="scientific">Actinocatenispora thailandica</name>
    <dbReference type="NCBI Taxonomy" id="227318"/>
    <lineage>
        <taxon>Bacteria</taxon>
        <taxon>Bacillati</taxon>
        <taxon>Actinomycetota</taxon>
        <taxon>Actinomycetes</taxon>
        <taxon>Micromonosporales</taxon>
        <taxon>Micromonosporaceae</taxon>
        <taxon>Actinocatenispora</taxon>
    </lineage>
</organism>
<dbReference type="Gene3D" id="3.30.565.10">
    <property type="entry name" value="Histidine kinase-like ATPase, C-terminal domain"/>
    <property type="match status" value="1"/>
</dbReference>
<keyword evidence="5" id="KW-0902">Two-component regulatory system</keyword>
<dbReference type="GO" id="GO:0000160">
    <property type="term" value="P:phosphorelay signal transduction system"/>
    <property type="evidence" value="ECO:0007669"/>
    <property type="project" value="UniProtKB-KW"/>
</dbReference>
<feature type="domain" description="Histidine kinase/HSP90-like ATPase" evidence="6">
    <location>
        <begin position="29"/>
        <end position="119"/>
    </location>
</feature>
<dbReference type="InterPro" id="IPR003594">
    <property type="entry name" value="HATPase_dom"/>
</dbReference>
<evidence type="ECO:0000256" key="2">
    <source>
        <dbReference type="ARBA" id="ARBA00012438"/>
    </source>
</evidence>
<protein>
    <recommendedName>
        <fullName evidence="2">histidine kinase</fullName>
        <ecNumber evidence="2">2.7.13.3</ecNumber>
    </recommendedName>
</protein>
<dbReference type="SUPFAM" id="SSF55874">
    <property type="entry name" value="ATPase domain of HSP90 chaperone/DNA topoisomerase II/histidine kinase"/>
    <property type="match status" value="1"/>
</dbReference>